<feature type="non-terminal residue" evidence="4">
    <location>
        <position position="503"/>
    </location>
</feature>
<dbReference type="Proteomes" id="UP000478052">
    <property type="component" value="Unassembled WGS sequence"/>
</dbReference>
<dbReference type="InterPro" id="IPR048366">
    <property type="entry name" value="TNP-like_GBD"/>
</dbReference>
<dbReference type="OrthoDB" id="6631169at2759"/>
<evidence type="ECO:0000259" key="1">
    <source>
        <dbReference type="Pfam" id="PF21787"/>
    </source>
</evidence>
<sequence>YTNAIKKIEKHKETCDDLIKKVDLETFQKLCDKFLKSSTSSFVQVQSYLFNKPLMARSLYFSSPTAYRNLSKTFMLPSRRLLSKMTESVKFQPGFNDNIFKTIALKVSKMPPENKLSLLCLDEMSIKSGLFFNIGDDEIIGFDDKGNGKSFNPALNVLTLKVKGIYNNWKQPLANFFVNTTCSPNDLKNIIITAINKCNNINLNIIGIVNDMGSSNIKLSNLLHYTPERPYFIHNFKKVFYFFDTSHLIKAARNNLMNHEVHFDSKIVEWKYIESMYHSEKDNINKLAPKLTKSHIYPLRTEKMRVKLATQVLSHTVSAAINFSVTSGNLSHNALGTAEYILNFDQLFDIFNPSTFVTTKELNKAFTGSDSQIKFLLEMQQFLKKLKFITIQKENGIIISEKDVTNNIKFVNSWLTSISSLIGLWEILKKITFNLRINQEYLEKFFGSVRKQSGDCITPTPIQFTRAFKKLFTCCFFIHSGAENCADDFSIILAQLKDVNNVS</sequence>
<accession>A0A6G0VKH7</accession>
<protein>
    <submittedName>
        <fullName evidence="4">Transposable element P transposase</fullName>
    </submittedName>
</protein>
<proteinExistence type="predicted"/>
<feature type="domain" description="Transposable element P transposase-like RNase H" evidence="1">
    <location>
        <begin position="91"/>
        <end position="223"/>
    </location>
</feature>
<feature type="domain" description="Transposable element P transposase-like GTP-binding insertion" evidence="2">
    <location>
        <begin position="246"/>
        <end position="359"/>
    </location>
</feature>
<dbReference type="Pfam" id="PF21789">
    <property type="entry name" value="TNP-like_RNaseH_C"/>
    <property type="match status" value="1"/>
</dbReference>
<gene>
    <name evidence="4" type="ORF">FWK35_00036794</name>
</gene>
<dbReference type="Pfam" id="PF21787">
    <property type="entry name" value="TNP-like_RNaseH_N"/>
    <property type="match status" value="1"/>
</dbReference>
<reference evidence="4 5" key="1">
    <citation type="submission" date="2019-08" db="EMBL/GenBank/DDBJ databases">
        <title>Whole genome of Aphis craccivora.</title>
        <authorList>
            <person name="Voronova N.V."/>
            <person name="Shulinski R.S."/>
            <person name="Bandarenka Y.V."/>
            <person name="Zhorov D.G."/>
            <person name="Warner D."/>
        </authorList>
    </citation>
    <scope>NUCLEOTIDE SEQUENCE [LARGE SCALE GENOMIC DNA]</scope>
    <source>
        <strain evidence="4">180601</strain>
        <tissue evidence="4">Whole Body</tissue>
    </source>
</reference>
<organism evidence="4 5">
    <name type="scientific">Aphis craccivora</name>
    <name type="common">Cowpea aphid</name>
    <dbReference type="NCBI Taxonomy" id="307492"/>
    <lineage>
        <taxon>Eukaryota</taxon>
        <taxon>Metazoa</taxon>
        <taxon>Ecdysozoa</taxon>
        <taxon>Arthropoda</taxon>
        <taxon>Hexapoda</taxon>
        <taxon>Insecta</taxon>
        <taxon>Pterygota</taxon>
        <taxon>Neoptera</taxon>
        <taxon>Paraneoptera</taxon>
        <taxon>Hemiptera</taxon>
        <taxon>Sternorrhyncha</taxon>
        <taxon>Aphidomorpha</taxon>
        <taxon>Aphidoidea</taxon>
        <taxon>Aphididae</taxon>
        <taxon>Aphidini</taxon>
        <taxon>Aphis</taxon>
        <taxon>Aphis</taxon>
    </lineage>
</organism>
<keyword evidence="5" id="KW-1185">Reference proteome</keyword>
<dbReference type="AlphaFoldDB" id="A0A6G0VKH7"/>
<evidence type="ECO:0000259" key="2">
    <source>
        <dbReference type="Pfam" id="PF21788"/>
    </source>
</evidence>
<dbReference type="Pfam" id="PF21788">
    <property type="entry name" value="TNP-like_GBD"/>
    <property type="match status" value="1"/>
</dbReference>
<evidence type="ECO:0000313" key="4">
    <source>
        <dbReference type="EMBL" id="KAF0691237.1"/>
    </source>
</evidence>
<comment type="caution">
    <text evidence="4">The sequence shown here is derived from an EMBL/GenBank/DDBJ whole genome shotgun (WGS) entry which is preliminary data.</text>
</comment>
<dbReference type="EMBL" id="VUJU01016017">
    <property type="protein sequence ID" value="KAF0691237.1"/>
    <property type="molecule type" value="Genomic_DNA"/>
</dbReference>
<name>A0A6G0VKH7_APHCR</name>
<dbReference type="InterPro" id="IPR048367">
    <property type="entry name" value="TNP-like_RNaseH_C"/>
</dbReference>
<evidence type="ECO:0000259" key="3">
    <source>
        <dbReference type="Pfam" id="PF21789"/>
    </source>
</evidence>
<feature type="non-terminal residue" evidence="4">
    <location>
        <position position="1"/>
    </location>
</feature>
<evidence type="ECO:0000313" key="5">
    <source>
        <dbReference type="Proteomes" id="UP000478052"/>
    </source>
</evidence>
<dbReference type="InterPro" id="IPR048365">
    <property type="entry name" value="TNP-like_RNaseH_N"/>
</dbReference>
<feature type="domain" description="Transposable element P transposase-like RNase H C-terminal" evidence="3">
    <location>
        <begin position="437"/>
        <end position="469"/>
    </location>
</feature>